<evidence type="ECO:0000256" key="8">
    <source>
        <dbReference type="RuleBase" id="RU361216"/>
    </source>
</evidence>
<dbReference type="GeneTree" id="ENSGT00940000155464"/>
<dbReference type="Proteomes" id="UP000265120">
    <property type="component" value="Chromosome 20"/>
</dbReference>
<dbReference type="Gene3D" id="1.10.3860.10">
    <property type="entry name" value="Sodium:dicarboxylate symporter"/>
    <property type="match status" value="3"/>
</dbReference>
<dbReference type="Ensembl" id="ENSCSET00000024702.1">
    <property type="protein sequence ID" value="ENSCSEP00000024372.1"/>
    <property type="gene ID" value="ENSCSEG00000015562.1"/>
</dbReference>
<accession>A0A3P8WD56</accession>
<evidence type="ECO:0000256" key="9">
    <source>
        <dbReference type="SAM" id="MobiDB-lite"/>
    </source>
</evidence>
<feature type="transmembrane region" description="Helical" evidence="8">
    <location>
        <begin position="79"/>
        <end position="101"/>
    </location>
</feature>
<dbReference type="PANTHER" id="PTHR11958:SF63">
    <property type="entry name" value="AMINO ACID TRANSPORTER"/>
    <property type="match status" value="1"/>
</dbReference>
<protein>
    <recommendedName>
        <fullName evidence="8">Amino acid transporter</fullName>
    </recommendedName>
</protein>
<feature type="transmembrane region" description="Helical" evidence="8">
    <location>
        <begin position="121"/>
        <end position="141"/>
    </location>
</feature>
<evidence type="ECO:0000313" key="11">
    <source>
        <dbReference type="Proteomes" id="UP000265120"/>
    </source>
</evidence>
<comment type="subcellular location">
    <subcellularLocation>
        <location evidence="1 8">Membrane</location>
        <topology evidence="1 8">Multi-pass membrane protein</topology>
    </subcellularLocation>
</comment>
<dbReference type="InterPro" id="IPR050746">
    <property type="entry name" value="DAACS"/>
</dbReference>
<dbReference type="InterPro" id="IPR036458">
    <property type="entry name" value="Na:dicarbo_symporter_sf"/>
</dbReference>
<dbReference type="PROSITE" id="PS00713">
    <property type="entry name" value="NA_DICARBOXYL_SYMP_1"/>
    <property type="match status" value="1"/>
</dbReference>
<feature type="compositionally biased region" description="Polar residues" evidence="9">
    <location>
        <begin position="417"/>
        <end position="427"/>
    </location>
</feature>
<feature type="transmembrane region" description="Helical" evidence="8">
    <location>
        <begin position="290"/>
        <end position="314"/>
    </location>
</feature>
<comment type="similarity">
    <text evidence="8">Belongs to the dicarboxylate/amino acid:cation symporter (DAACS) (TC 2.A.23) family.</text>
</comment>
<dbReference type="GO" id="GO:0015501">
    <property type="term" value="F:glutamate:sodium symporter activity"/>
    <property type="evidence" value="ECO:0007669"/>
    <property type="project" value="TreeGrafter"/>
</dbReference>
<evidence type="ECO:0000256" key="7">
    <source>
        <dbReference type="ARBA" id="ARBA00023180"/>
    </source>
</evidence>
<organism evidence="10 11">
    <name type="scientific">Cynoglossus semilaevis</name>
    <name type="common">Tongue sole</name>
    <dbReference type="NCBI Taxonomy" id="244447"/>
    <lineage>
        <taxon>Eukaryota</taxon>
        <taxon>Metazoa</taxon>
        <taxon>Chordata</taxon>
        <taxon>Craniata</taxon>
        <taxon>Vertebrata</taxon>
        <taxon>Euteleostomi</taxon>
        <taxon>Actinopterygii</taxon>
        <taxon>Neopterygii</taxon>
        <taxon>Teleostei</taxon>
        <taxon>Neoteleostei</taxon>
        <taxon>Acanthomorphata</taxon>
        <taxon>Carangaria</taxon>
        <taxon>Pleuronectiformes</taxon>
        <taxon>Pleuronectoidei</taxon>
        <taxon>Cynoglossidae</taxon>
        <taxon>Cynoglossinae</taxon>
        <taxon>Cynoglossus</taxon>
    </lineage>
</organism>
<evidence type="ECO:0000256" key="4">
    <source>
        <dbReference type="ARBA" id="ARBA00022847"/>
    </source>
</evidence>
<name>A0A3P8WD56_CYNSE</name>
<reference evidence="10" key="2">
    <citation type="submission" date="2025-08" db="UniProtKB">
        <authorList>
            <consortium name="Ensembl"/>
        </authorList>
    </citation>
    <scope>IDENTIFICATION</scope>
</reference>
<dbReference type="InterPro" id="IPR018107">
    <property type="entry name" value="Na-dicarboxylate_symporter_CS"/>
</dbReference>
<reference evidence="10" key="3">
    <citation type="submission" date="2025-09" db="UniProtKB">
        <authorList>
            <consortium name="Ensembl"/>
        </authorList>
    </citation>
    <scope>IDENTIFICATION</scope>
</reference>
<keyword evidence="11" id="KW-1185">Reference proteome</keyword>
<evidence type="ECO:0000256" key="1">
    <source>
        <dbReference type="ARBA" id="ARBA00004141"/>
    </source>
</evidence>
<evidence type="ECO:0000256" key="3">
    <source>
        <dbReference type="ARBA" id="ARBA00022692"/>
    </source>
</evidence>
<feature type="transmembrane region" description="Helical" evidence="8">
    <location>
        <begin position="153"/>
        <end position="175"/>
    </location>
</feature>
<feature type="transmembrane region" description="Helical" evidence="8">
    <location>
        <begin position="326"/>
        <end position="346"/>
    </location>
</feature>
<feature type="transmembrane region" description="Helical" evidence="8">
    <location>
        <begin position="233"/>
        <end position="259"/>
    </location>
</feature>
<keyword evidence="5 8" id="KW-1133">Transmembrane helix</keyword>
<keyword evidence="6 8" id="KW-0472">Membrane</keyword>
<reference evidence="10 11" key="1">
    <citation type="journal article" date="2014" name="Nat. Genet.">
        <title>Whole-genome sequence of a flatfish provides insights into ZW sex chromosome evolution and adaptation to a benthic lifestyle.</title>
        <authorList>
            <person name="Chen S."/>
            <person name="Zhang G."/>
            <person name="Shao C."/>
            <person name="Huang Q."/>
            <person name="Liu G."/>
            <person name="Zhang P."/>
            <person name="Song W."/>
            <person name="An N."/>
            <person name="Chalopin D."/>
            <person name="Volff J.N."/>
            <person name="Hong Y."/>
            <person name="Li Q."/>
            <person name="Sha Z."/>
            <person name="Zhou H."/>
            <person name="Xie M."/>
            <person name="Yu Q."/>
            <person name="Liu Y."/>
            <person name="Xiang H."/>
            <person name="Wang N."/>
            <person name="Wu K."/>
            <person name="Yang C."/>
            <person name="Zhou Q."/>
            <person name="Liao X."/>
            <person name="Yang L."/>
            <person name="Hu Q."/>
            <person name="Zhang J."/>
            <person name="Meng L."/>
            <person name="Jin L."/>
            <person name="Tian Y."/>
            <person name="Lian J."/>
            <person name="Yang J."/>
            <person name="Miao G."/>
            <person name="Liu S."/>
            <person name="Liang Z."/>
            <person name="Yan F."/>
            <person name="Li Y."/>
            <person name="Sun B."/>
            <person name="Zhang H."/>
            <person name="Zhang J."/>
            <person name="Zhu Y."/>
            <person name="Du M."/>
            <person name="Zhao Y."/>
            <person name="Schartl M."/>
            <person name="Tang Q."/>
            <person name="Wang J."/>
        </authorList>
    </citation>
    <scope>NUCLEOTIDE SEQUENCE</scope>
</reference>
<evidence type="ECO:0000256" key="5">
    <source>
        <dbReference type="ARBA" id="ARBA00022989"/>
    </source>
</evidence>
<dbReference type="Pfam" id="PF00375">
    <property type="entry name" value="SDF"/>
    <property type="match status" value="2"/>
</dbReference>
<keyword evidence="7" id="KW-0325">Glycoprotein</keyword>
<dbReference type="GO" id="GO:0005886">
    <property type="term" value="C:plasma membrane"/>
    <property type="evidence" value="ECO:0007669"/>
    <property type="project" value="TreeGrafter"/>
</dbReference>
<dbReference type="GO" id="GO:0015175">
    <property type="term" value="F:neutral L-amino acid transmembrane transporter activity"/>
    <property type="evidence" value="ECO:0007669"/>
    <property type="project" value="TreeGrafter"/>
</dbReference>
<dbReference type="PANTHER" id="PTHR11958">
    <property type="entry name" value="SODIUM/DICARBOXYLATE SYMPORTER-RELATED"/>
    <property type="match status" value="1"/>
</dbReference>
<dbReference type="InParanoid" id="A0A3P8WD56"/>
<evidence type="ECO:0000256" key="2">
    <source>
        <dbReference type="ARBA" id="ARBA00022448"/>
    </source>
</evidence>
<proteinExistence type="inferred from homology"/>
<sequence>MVEGAVSAYTGEKREGVQQGTSAFEDVRDFCFPTDCLISRNMEEKQQSFQELSELDKTASPRSSSQTGSKVVVFLRRNAFVILTVVGVALGMALGSALRFAQLSARDIHYLTFPGELLLRVLQMVVLPLIVSSLISGMSSVDAKACGRIGLRAFCYYMLTSLIAGTTGIIMTVSIQPGKSSSITSTSSGVAGQPVESADAFLDLIRFTPVGMLFLVAGQVVKMTDVRKIGHEVVMYTITVVSGLMIHCFITLPLIYFAFTRKNPFILMSGALQALATFPLPPAGFTTSFTVFYCHLLGLPAGFTTSFTAFYCHLLGLEGSVCSNHFLFINLHFLIVTAVSTGTAGIPQAGIVSLLIVLSSLGLPTENISLLMIVDWMLERMRTSTNVLGDCIGVGVVQHLSRRDLQRSRSAEEDAQLQENSTENAGS</sequence>
<evidence type="ECO:0000256" key="6">
    <source>
        <dbReference type="ARBA" id="ARBA00023136"/>
    </source>
</evidence>
<keyword evidence="2 8" id="KW-0813">Transport</keyword>
<dbReference type="PRINTS" id="PR00173">
    <property type="entry name" value="EDTRNSPORT"/>
</dbReference>
<feature type="region of interest" description="Disordered" evidence="9">
    <location>
        <begin position="408"/>
        <end position="427"/>
    </location>
</feature>
<keyword evidence="3 8" id="KW-0812">Transmembrane</keyword>
<dbReference type="SUPFAM" id="SSF118215">
    <property type="entry name" value="Proton glutamate symport protein"/>
    <property type="match status" value="1"/>
</dbReference>
<keyword evidence="4 8" id="KW-0769">Symport</keyword>
<dbReference type="OMA" id="RHINMSE"/>
<feature type="transmembrane region" description="Helical" evidence="8">
    <location>
        <begin position="204"/>
        <end position="221"/>
    </location>
</feature>
<evidence type="ECO:0000313" key="10">
    <source>
        <dbReference type="Ensembl" id="ENSCSEP00000024372.1"/>
    </source>
</evidence>
<feature type="transmembrane region" description="Helical" evidence="8">
    <location>
        <begin position="352"/>
        <end position="374"/>
    </location>
</feature>
<dbReference type="GO" id="GO:0005313">
    <property type="term" value="F:L-glutamate transmembrane transporter activity"/>
    <property type="evidence" value="ECO:0007669"/>
    <property type="project" value="TreeGrafter"/>
</dbReference>
<dbReference type="AlphaFoldDB" id="A0A3P8WD56"/>
<dbReference type="InterPro" id="IPR001991">
    <property type="entry name" value="Na-dicarboxylate_symporter"/>
</dbReference>